<comment type="caution">
    <text evidence="2">The sequence shown here is derived from an EMBL/GenBank/DDBJ whole genome shotgun (WGS) entry which is preliminary data.</text>
</comment>
<organism evidence="2 3">
    <name type="scientific">Streptomyces fuscus</name>
    <dbReference type="NCBI Taxonomy" id="3048495"/>
    <lineage>
        <taxon>Bacteria</taxon>
        <taxon>Bacillati</taxon>
        <taxon>Actinomycetota</taxon>
        <taxon>Actinomycetes</taxon>
        <taxon>Kitasatosporales</taxon>
        <taxon>Streptomycetaceae</taxon>
        <taxon>Streptomyces</taxon>
    </lineage>
</organism>
<dbReference type="EMBL" id="JASJUS010000025">
    <property type="protein sequence ID" value="MDL2079665.1"/>
    <property type="molecule type" value="Genomic_DNA"/>
</dbReference>
<dbReference type="Proteomes" id="UP001241926">
    <property type="component" value="Unassembled WGS sequence"/>
</dbReference>
<proteinExistence type="predicted"/>
<dbReference type="Pfam" id="PF04149">
    <property type="entry name" value="DUF397"/>
    <property type="match status" value="1"/>
</dbReference>
<name>A0ABT7J477_9ACTN</name>
<evidence type="ECO:0000259" key="1">
    <source>
        <dbReference type="Pfam" id="PF04149"/>
    </source>
</evidence>
<gene>
    <name evidence="2" type="ORF">QNN03_24785</name>
</gene>
<accession>A0ABT7J477</accession>
<keyword evidence="3" id="KW-1185">Reference proteome</keyword>
<dbReference type="RefSeq" id="WP_093720835.1">
    <property type="nucleotide sequence ID" value="NZ_JASJUS010000025.1"/>
</dbReference>
<sequence length="74" mass="7953">MKVPEFSSPGPGRGWFTSSYSNGAGGECVECATSNGHTFVRDSKHSDGPVISVTPDAWRHFTSALRRSDLSQHA</sequence>
<reference evidence="2 3" key="1">
    <citation type="submission" date="2023-05" db="EMBL/GenBank/DDBJ databases">
        <title>Streptomyces fuscus sp. nov., a brown-black pigment producing actinomyces isolated from dry sand of Sea duck farm.</title>
        <authorList>
            <person name="Xie J."/>
            <person name="Shen N."/>
        </authorList>
    </citation>
    <scope>NUCLEOTIDE SEQUENCE [LARGE SCALE GENOMIC DNA]</scope>
    <source>
        <strain evidence="2 3">GXMU-J15</strain>
    </source>
</reference>
<protein>
    <submittedName>
        <fullName evidence="2">DUF397 domain-containing protein</fullName>
    </submittedName>
</protein>
<feature type="domain" description="DUF397" evidence="1">
    <location>
        <begin position="14"/>
        <end position="66"/>
    </location>
</feature>
<evidence type="ECO:0000313" key="3">
    <source>
        <dbReference type="Proteomes" id="UP001241926"/>
    </source>
</evidence>
<evidence type="ECO:0000313" key="2">
    <source>
        <dbReference type="EMBL" id="MDL2079665.1"/>
    </source>
</evidence>
<dbReference type="InterPro" id="IPR007278">
    <property type="entry name" value="DUF397"/>
</dbReference>